<organism evidence="1 2">
    <name type="scientific">Ohtaekwangia koreensis</name>
    <dbReference type="NCBI Taxonomy" id="688867"/>
    <lineage>
        <taxon>Bacteria</taxon>
        <taxon>Pseudomonadati</taxon>
        <taxon>Bacteroidota</taxon>
        <taxon>Cytophagia</taxon>
        <taxon>Cytophagales</taxon>
        <taxon>Fulvivirgaceae</taxon>
        <taxon>Ohtaekwangia</taxon>
    </lineage>
</organism>
<dbReference type="AlphaFoldDB" id="A0A1T5L879"/>
<gene>
    <name evidence="1" type="ORF">SAMN05660236_2685</name>
</gene>
<evidence type="ECO:0008006" key="3">
    <source>
        <dbReference type="Google" id="ProtNLM"/>
    </source>
</evidence>
<name>A0A1T5L879_9BACT</name>
<dbReference type="Proteomes" id="UP000190961">
    <property type="component" value="Unassembled WGS sequence"/>
</dbReference>
<dbReference type="InterPro" id="IPR010982">
    <property type="entry name" value="Lambda_DNA-bd_dom_sf"/>
</dbReference>
<dbReference type="EMBL" id="FUZU01000002">
    <property type="protein sequence ID" value="SKC71905.1"/>
    <property type="molecule type" value="Genomic_DNA"/>
</dbReference>
<proteinExistence type="predicted"/>
<keyword evidence="2" id="KW-1185">Reference proteome</keyword>
<dbReference type="GO" id="GO:0003677">
    <property type="term" value="F:DNA binding"/>
    <property type="evidence" value="ECO:0007669"/>
    <property type="project" value="InterPro"/>
</dbReference>
<protein>
    <recommendedName>
        <fullName evidence="3">Helix-turn-helix</fullName>
    </recommendedName>
</protein>
<dbReference type="Gene3D" id="1.10.260.40">
    <property type="entry name" value="lambda repressor-like DNA-binding domains"/>
    <property type="match status" value="1"/>
</dbReference>
<dbReference type="STRING" id="688867.SAMN05660236_2685"/>
<dbReference type="RefSeq" id="WP_185145729.1">
    <property type="nucleotide sequence ID" value="NZ_FUZU01000002.1"/>
</dbReference>
<sequence>MALHIGREIEIRYKESGLKLSEFAKRLNTSSRNVYDIFERSEIKTDQLERISKILNFNFFSLYQASGVQEALVPYVTRKEKNNTISIMVELDGQESTLNQWFHKLTLINKAMN</sequence>
<evidence type="ECO:0000313" key="2">
    <source>
        <dbReference type="Proteomes" id="UP000190961"/>
    </source>
</evidence>
<dbReference type="SUPFAM" id="SSF47413">
    <property type="entry name" value="lambda repressor-like DNA-binding domains"/>
    <property type="match status" value="1"/>
</dbReference>
<reference evidence="1 2" key="1">
    <citation type="submission" date="2017-02" db="EMBL/GenBank/DDBJ databases">
        <authorList>
            <person name="Peterson S.W."/>
        </authorList>
    </citation>
    <scope>NUCLEOTIDE SEQUENCE [LARGE SCALE GENOMIC DNA]</scope>
    <source>
        <strain evidence="1 2">DSM 25262</strain>
    </source>
</reference>
<accession>A0A1T5L879</accession>
<evidence type="ECO:0000313" key="1">
    <source>
        <dbReference type="EMBL" id="SKC71905.1"/>
    </source>
</evidence>